<protein>
    <recommendedName>
        <fullName evidence="4">FeoB-associated Cys-rich membrane protein</fullName>
    </recommendedName>
</protein>
<evidence type="ECO:0008006" key="4">
    <source>
        <dbReference type="Google" id="ProtNLM"/>
    </source>
</evidence>
<dbReference type="Pfam" id="PF12669">
    <property type="entry name" value="FeoB_associated"/>
    <property type="match status" value="1"/>
</dbReference>
<keyword evidence="1" id="KW-1133">Transmembrane helix</keyword>
<feature type="transmembrane region" description="Helical" evidence="1">
    <location>
        <begin position="6"/>
        <end position="26"/>
    </location>
</feature>
<dbReference type="AlphaFoldDB" id="A0A2A2HV09"/>
<dbReference type="EMBL" id="LMVP01000124">
    <property type="protein sequence ID" value="PAV13110.1"/>
    <property type="molecule type" value="Genomic_DNA"/>
</dbReference>
<evidence type="ECO:0000256" key="1">
    <source>
        <dbReference type="SAM" id="Phobius"/>
    </source>
</evidence>
<proteinExistence type="predicted"/>
<dbReference type="OrthoDB" id="379492at2157"/>
<name>A0A2A2HV09_9EURY</name>
<evidence type="ECO:0000313" key="3">
    <source>
        <dbReference type="Proteomes" id="UP000218164"/>
    </source>
</evidence>
<keyword evidence="3" id="KW-1185">Reference proteome</keyword>
<dbReference type="Proteomes" id="UP000218164">
    <property type="component" value="Unassembled WGS sequence"/>
</dbReference>
<reference evidence="2 3" key="1">
    <citation type="journal article" date="2017" name="BMC Genomics">
        <title>Genomic analysis of methanogenic archaea reveals a shift towards energy conservation.</title>
        <authorList>
            <person name="Gilmore S.P."/>
            <person name="Henske J.K."/>
            <person name="Sexton J.A."/>
            <person name="Solomon K.V."/>
            <person name="Seppala S."/>
            <person name="Yoo J.I."/>
            <person name="Huyett L.M."/>
            <person name="Pressman A."/>
            <person name="Cogan J.Z."/>
            <person name="Kivenson V."/>
            <person name="Peng X."/>
            <person name="Tan Y."/>
            <person name="Valentine D.L."/>
            <person name="O'Malley M.A."/>
        </authorList>
    </citation>
    <scope>NUCLEOTIDE SEQUENCE [LARGE SCALE GENOMIC DNA]</scope>
    <source>
        <strain evidence="2 3">MC-15</strain>
    </source>
</reference>
<keyword evidence="1" id="KW-0472">Membrane</keyword>
<comment type="caution">
    <text evidence="2">The sequence shown here is derived from an EMBL/GenBank/DDBJ whole genome shotgun (WGS) entry which is preliminary data.</text>
</comment>
<organism evidence="2 3">
    <name type="scientific">Methanosarcina spelaei</name>
    <dbReference type="NCBI Taxonomy" id="1036679"/>
    <lineage>
        <taxon>Archaea</taxon>
        <taxon>Methanobacteriati</taxon>
        <taxon>Methanobacteriota</taxon>
        <taxon>Stenosarchaea group</taxon>
        <taxon>Methanomicrobia</taxon>
        <taxon>Methanosarcinales</taxon>
        <taxon>Methanosarcinaceae</taxon>
        <taxon>Methanosarcina</taxon>
    </lineage>
</organism>
<keyword evidence="1" id="KW-0812">Transmembrane</keyword>
<sequence length="70" mass="7565">MIAWIIANAATILIGTLLLIFIVFTIRYTIRKAKKGQCIGCAGCNVNDCGNNDYIIPCSSLSSNKKGKNN</sequence>
<dbReference type="RefSeq" id="WP_095644043.1">
    <property type="nucleotide sequence ID" value="NZ_LMVP01000124.1"/>
</dbReference>
<gene>
    <name evidence="2" type="ORF">ASJ81_04235</name>
</gene>
<accession>A0A2A2HV09</accession>
<evidence type="ECO:0000313" key="2">
    <source>
        <dbReference type="EMBL" id="PAV13110.1"/>
    </source>
</evidence>